<evidence type="ECO:0000259" key="1">
    <source>
        <dbReference type="PROSITE" id="PS50164"/>
    </source>
</evidence>
<reference evidence="2 3" key="1">
    <citation type="submission" date="2017-11" db="EMBL/GenBank/DDBJ databases">
        <title>Complete genome of a free-living desiccation-tolerant cyanobacterium and its photosynthetic adaptation to extreme terrestrial habitat.</title>
        <authorList>
            <person name="Shang J."/>
        </authorList>
    </citation>
    <scope>NUCLEOTIDE SEQUENCE [LARGE SCALE GENOMIC DNA]</scope>
    <source>
        <strain evidence="2 3">CCNUN1</strain>
    </source>
</reference>
<dbReference type="InterPro" id="IPR035901">
    <property type="entry name" value="GIY-YIG_endonuc_sf"/>
</dbReference>
<accession>A0A2K8T3U9</accession>
<dbReference type="Proteomes" id="UP000232003">
    <property type="component" value="Chromosome"/>
</dbReference>
<protein>
    <submittedName>
        <fullName evidence="2">Excinuclease UvrABC, nuclease subunit</fullName>
    </submittedName>
</protein>
<dbReference type="SUPFAM" id="SSF47598">
    <property type="entry name" value="Ribbon-helix-helix"/>
    <property type="match status" value="1"/>
</dbReference>
<dbReference type="SUPFAM" id="SSF82771">
    <property type="entry name" value="GIY-YIG endonuclease"/>
    <property type="match status" value="1"/>
</dbReference>
<sequence>MRLQAPTDGPGIYFAISSNDEILYIGRSSNLRNRWKSHHRAVQLKSQSEDIRLAWLQVDDELLLPEIEAALIEHFAPAFNNTHLPGGIIRLTVDLPKSMHRKLSVLAAQTGRKKAEIVRLLLDEVLQDVEE</sequence>
<dbReference type="InterPro" id="IPR010985">
    <property type="entry name" value="Ribbon_hlx_hlx"/>
</dbReference>
<gene>
    <name evidence="2" type="ORF">COO91_08464</name>
</gene>
<dbReference type="InterPro" id="IPR000305">
    <property type="entry name" value="GIY-YIG_endonuc"/>
</dbReference>
<proteinExistence type="predicted"/>
<dbReference type="KEGG" id="nfl:COO91_08464"/>
<dbReference type="PROSITE" id="PS50164">
    <property type="entry name" value="GIY_YIG"/>
    <property type="match status" value="1"/>
</dbReference>
<dbReference type="GO" id="GO:0006355">
    <property type="term" value="P:regulation of DNA-templated transcription"/>
    <property type="evidence" value="ECO:0007669"/>
    <property type="project" value="InterPro"/>
</dbReference>
<evidence type="ECO:0000313" key="2">
    <source>
        <dbReference type="EMBL" id="AUB42341.1"/>
    </source>
</evidence>
<keyword evidence="3" id="KW-1185">Reference proteome</keyword>
<organism evidence="2 3">
    <name type="scientific">Nostoc flagelliforme CCNUN1</name>
    <dbReference type="NCBI Taxonomy" id="2038116"/>
    <lineage>
        <taxon>Bacteria</taxon>
        <taxon>Bacillati</taxon>
        <taxon>Cyanobacteriota</taxon>
        <taxon>Cyanophyceae</taxon>
        <taxon>Nostocales</taxon>
        <taxon>Nostocaceae</taxon>
        <taxon>Nostoc</taxon>
    </lineage>
</organism>
<dbReference type="EMBL" id="CP024785">
    <property type="protein sequence ID" value="AUB42341.1"/>
    <property type="molecule type" value="Genomic_DNA"/>
</dbReference>
<dbReference type="SMART" id="SM00465">
    <property type="entry name" value="GIYc"/>
    <property type="match status" value="1"/>
</dbReference>
<evidence type="ECO:0000313" key="3">
    <source>
        <dbReference type="Proteomes" id="UP000232003"/>
    </source>
</evidence>
<dbReference type="CDD" id="cd00719">
    <property type="entry name" value="GIY-YIG_SF"/>
    <property type="match status" value="1"/>
</dbReference>
<dbReference type="Pfam" id="PF01541">
    <property type="entry name" value="GIY-YIG"/>
    <property type="match status" value="1"/>
</dbReference>
<name>A0A2K8T3U9_9NOSO</name>
<feature type="domain" description="GIY-YIG" evidence="1">
    <location>
        <begin position="8"/>
        <end position="81"/>
    </location>
</feature>
<dbReference type="AlphaFoldDB" id="A0A2K8T3U9"/>
<dbReference type="RefSeq" id="WP_167407694.1">
    <property type="nucleotide sequence ID" value="NZ_CAWNNC010000001.1"/>
</dbReference>
<dbReference type="Gene3D" id="3.40.1440.10">
    <property type="entry name" value="GIY-YIG endonuclease"/>
    <property type="match status" value="1"/>
</dbReference>